<dbReference type="SUPFAM" id="SSF57938">
    <property type="entry name" value="DnaJ/Hsp40 cysteine-rich domain"/>
    <property type="match status" value="1"/>
</dbReference>
<keyword evidence="1" id="KW-0812">Transmembrane</keyword>
<dbReference type="OrthoDB" id="3355217at2759"/>
<proteinExistence type="predicted"/>
<gene>
    <name evidence="2" type="ORF">MARPO_0045s0106</name>
</gene>
<sequence>MASHGGPAWIGAVVSVAVLFVPLAFPSLTRTARKILKPRRCDRCRGVGNNLCRLCKGRGKQGGVFTGLPLVKCRLCGGRGRQKCKPCEATGLANHWLYSPVSDGGWGPRGS</sequence>
<feature type="transmembrane region" description="Helical" evidence="1">
    <location>
        <begin position="6"/>
        <end position="25"/>
    </location>
</feature>
<evidence type="ECO:0000313" key="3">
    <source>
        <dbReference type="Proteomes" id="UP000244005"/>
    </source>
</evidence>
<keyword evidence="3" id="KW-1185">Reference proteome</keyword>
<evidence type="ECO:0000313" key="2">
    <source>
        <dbReference type="EMBL" id="PTQ39453.1"/>
    </source>
</evidence>
<evidence type="ECO:0000256" key="1">
    <source>
        <dbReference type="SAM" id="Phobius"/>
    </source>
</evidence>
<name>A0A2R6X018_MARPO</name>
<organism evidence="2 3">
    <name type="scientific">Marchantia polymorpha</name>
    <name type="common">Common liverwort</name>
    <name type="synonym">Marchantia aquatica</name>
    <dbReference type="NCBI Taxonomy" id="3197"/>
    <lineage>
        <taxon>Eukaryota</taxon>
        <taxon>Viridiplantae</taxon>
        <taxon>Streptophyta</taxon>
        <taxon>Embryophyta</taxon>
        <taxon>Marchantiophyta</taxon>
        <taxon>Marchantiopsida</taxon>
        <taxon>Marchantiidae</taxon>
        <taxon>Marchantiales</taxon>
        <taxon>Marchantiaceae</taxon>
        <taxon>Marchantia</taxon>
    </lineage>
</organism>
<dbReference type="EMBL" id="KZ772717">
    <property type="protein sequence ID" value="PTQ39453.1"/>
    <property type="molecule type" value="Genomic_DNA"/>
</dbReference>
<protein>
    <recommendedName>
        <fullName evidence="4">CR-type domain-containing protein</fullName>
    </recommendedName>
</protein>
<dbReference type="AlphaFoldDB" id="A0A2R6X018"/>
<dbReference type="Proteomes" id="UP000244005">
    <property type="component" value="Unassembled WGS sequence"/>
</dbReference>
<reference evidence="3" key="1">
    <citation type="journal article" date="2017" name="Cell">
        <title>Insights into land plant evolution garnered from the Marchantia polymorpha genome.</title>
        <authorList>
            <person name="Bowman J.L."/>
            <person name="Kohchi T."/>
            <person name="Yamato K.T."/>
            <person name="Jenkins J."/>
            <person name="Shu S."/>
            <person name="Ishizaki K."/>
            <person name="Yamaoka S."/>
            <person name="Nishihama R."/>
            <person name="Nakamura Y."/>
            <person name="Berger F."/>
            <person name="Adam C."/>
            <person name="Aki S.S."/>
            <person name="Althoff F."/>
            <person name="Araki T."/>
            <person name="Arteaga-Vazquez M.A."/>
            <person name="Balasubrmanian S."/>
            <person name="Barry K."/>
            <person name="Bauer D."/>
            <person name="Boehm C.R."/>
            <person name="Briginshaw L."/>
            <person name="Caballero-Perez J."/>
            <person name="Catarino B."/>
            <person name="Chen F."/>
            <person name="Chiyoda S."/>
            <person name="Chovatia M."/>
            <person name="Davies K.M."/>
            <person name="Delmans M."/>
            <person name="Demura T."/>
            <person name="Dierschke T."/>
            <person name="Dolan L."/>
            <person name="Dorantes-Acosta A.E."/>
            <person name="Eklund D.M."/>
            <person name="Florent S.N."/>
            <person name="Flores-Sandoval E."/>
            <person name="Fujiyama A."/>
            <person name="Fukuzawa H."/>
            <person name="Galik B."/>
            <person name="Grimanelli D."/>
            <person name="Grimwood J."/>
            <person name="Grossniklaus U."/>
            <person name="Hamada T."/>
            <person name="Haseloff J."/>
            <person name="Hetherington A.J."/>
            <person name="Higo A."/>
            <person name="Hirakawa Y."/>
            <person name="Hundley H.N."/>
            <person name="Ikeda Y."/>
            <person name="Inoue K."/>
            <person name="Inoue S.I."/>
            <person name="Ishida S."/>
            <person name="Jia Q."/>
            <person name="Kakita M."/>
            <person name="Kanazawa T."/>
            <person name="Kawai Y."/>
            <person name="Kawashima T."/>
            <person name="Kennedy M."/>
            <person name="Kinose K."/>
            <person name="Kinoshita T."/>
            <person name="Kohara Y."/>
            <person name="Koide E."/>
            <person name="Komatsu K."/>
            <person name="Kopischke S."/>
            <person name="Kubo M."/>
            <person name="Kyozuka J."/>
            <person name="Lagercrantz U."/>
            <person name="Lin S.S."/>
            <person name="Lindquist E."/>
            <person name="Lipzen A.M."/>
            <person name="Lu C.W."/>
            <person name="De Luna E."/>
            <person name="Martienssen R.A."/>
            <person name="Minamino N."/>
            <person name="Mizutani M."/>
            <person name="Mizutani M."/>
            <person name="Mochizuki N."/>
            <person name="Monte I."/>
            <person name="Mosher R."/>
            <person name="Nagasaki H."/>
            <person name="Nakagami H."/>
            <person name="Naramoto S."/>
            <person name="Nishitani K."/>
            <person name="Ohtani M."/>
            <person name="Okamoto T."/>
            <person name="Okumura M."/>
            <person name="Phillips J."/>
            <person name="Pollak B."/>
            <person name="Reinders A."/>
            <person name="Rovekamp M."/>
            <person name="Sano R."/>
            <person name="Sawa S."/>
            <person name="Schmid M.W."/>
            <person name="Shirakawa M."/>
            <person name="Solano R."/>
            <person name="Spunde A."/>
            <person name="Suetsugu N."/>
            <person name="Sugano S."/>
            <person name="Sugiyama A."/>
            <person name="Sun R."/>
            <person name="Suzuki Y."/>
            <person name="Takenaka M."/>
            <person name="Takezawa D."/>
            <person name="Tomogane H."/>
            <person name="Tsuzuki M."/>
            <person name="Ueda T."/>
            <person name="Umeda M."/>
            <person name="Ward J.M."/>
            <person name="Watanabe Y."/>
            <person name="Yazaki K."/>
            <person name="Yokoyama R."/>
            <person name="Yoshitake Y."/>
            <person name="Yotsui I."/>
            <person name="Zachgo S."/>
            <person name="Schmutz J."/>
        </authorList>
    </citation>
    <scope>NUCLEOTIDE SEQUENCE [LARGE SCALE GENOMIC DNA]</scope>
    <source>
        <strain evidence="3">Tak-1</strain>
    </source>
</reference>
<keyword evidence="1" id="KW-1133">Transmembrane helix</keyword>
<accession>A0A2R6X018</accession>
<dbReference type="Gramene" id="Mp6g19570.1">
    <property type="protein sequence ID" value="Mp6g19570.1.cds"/>
    <property type="gene ID" value="Mp6g19570"/>
</dbReference>
<keyword evidence="1" id="KW-0472">Membrane</keyword>
<evidence type="ECO:0008006" key="4">
    <source>
        <dbReference type="Google" id="ProtNLM"/>
    </source>
</evidence>
<dbReference type="InterPro" id="IPR036410">
    <property type="entry name" value="HSP_DnaJ_Cys-rich_dom_sf"/>
</dbReference>
<dbReference type="OMA" id="RSARFVM"/>